<organism evidence="2 3">
    <name type="scientific">Bartonella melophagi K-2C</name>
    <dbReference type="NCBI Taxonomy" id="1094557"/>
    <lineage>
        <taxon>Bacteria</taxon>
        <taxon>Pseudomonadati</taxon>
        <taxon>Pseudomonadota</taxon>
        <taxon>Alphaproteobacteria</taxon>
        <taxon>Hyphomicrobiales</taxon>
        <taxon>Bartonellaceae</taxon>
        <taxon>Bartonella</taxon>
    </lineage>
</organism>
<dbReference type="AlphaFoldDB" id="J0QMZ9"/>
<evidence type="ECO:0000313" key="3">
    <source>
        <dbReference type="Proteomes" id="UP000009017"/>
    </source>
</evidence>
<evidence type="ECO:0000313" key="2">
    <source>
        <dbReference type="EMBL" id="EJF87066.1"/>
    </source>
</evidence>
<sequence length="22" mass="2704">MKKRKKRGRPRIVGQRREPNGR</sequence>
<evidence type="ECO:0000256" key="1">
    <source>
        <dbReference type="SAM" id="MobiDB-lite"/>
    </source>
</evidence>
<dbReference type="EMBL" id="AIMA01000046">
    <property type="protein sequence ID" value="EJF87066.1"/>
    <property type="molecule type" value="Genomic_DNA"/>
</dbReference>
<name>J0QMZ9_9HYPH</name>
<reference evidence="2 3" key="1">
    <citation type="submission" date="2012-03" db="EMBL/GenBank/DDBJ databases">
        <title>The Genome Sequence of Bartonella melophagi K-2C.</title>
        <authorList>
            <consortium name="The Broad Institute Genome Sequencing Platform"/>
            <consortium name="The Broad Institute Genome Sequencing Center for Infectious Disease"/>
            <person name="Feldgarden M."/>
            <person name="Kirby J."/>
            <person name="Kosoy M."/>
            <person name="Birtles R."/>
            <person name="Probert W.S."/>
            <person name="Chiaraviglio L."/>
            <person name="Young S.K."/>
            <person name="Zeng Q."/>
            <person name="Gargeya S."/>
            <person name="Fitzgerald M."/>
            <person name="Haas B."/>
            <person name="Abouelleil A."/>
            <person name="Alvarado L."/>
            <person name="Arachchi H.M."/>
            <person name="Berlin A."/>
            <person name="Chapman S.B."/>
            <person name="Gearin G."/>
            <person name="Goldberg J."/>
            <person name="Griggs A."/>
            <person name="Gujja S."/>
            <person name="Hansen M."/>
            <person name="Heiman D."/>
            <person name="Howarth C."/>
            <person name="Larimer J."/>
            <person name="Lui A."/>
            <person name="MacDonald P.J.P."/>
            <person name="McCowen C."/>
            <person name="Montmayeur A."/>
            <person name="Murphy C."/>
            <person name="Neiman D."/>
            <person name="Pearson M."/>
            <person name="Priest M."/>
            <person name="Roberts A."/>
            <person name="Saif S."/>
            <person name="Shea T."/>
            <person name="Sisk P."/>
            <person name="Stolte C."/>
            <person name="Sykes S."/>
            <person name="Wortman J."/>
            <person name="Nusbaum C."/>
            <person name="Birren B."/>
        </authorList>
    </citation>
    <scope>NUCLEOTIDE SEQUENCE [LARGE SCALE GENOMIC DNA]</scope>
    <source>
        <strain evidence="2 3">K-2C</strain>
    </source>
</reference>
<feature type="non-terminal residue" evidence="2">
    <location>
        <position position="22"/>
    </location>
</feature>
<protein>
    <submittedName>
        <fullName evidence="2">Uncharacterized protein</fullName>
    </submittedName>
</protein>
<feature type="compositionally biased region" description="Basic residues" evidence="1">
    <location>
        <begin position="1"/>
        <end position="10"/>
    </location>
</feature>
<accession>J0QMZ9</accession>
<comment type="caution">
    <text evidence="2">The sequence shown here is derived from an EMBL/GenBank/DDBJ whole genome shotgun (WGS) entry which is preliminary data.</text>
</comment>
<feature type="region of interest" description="Disordered" evidence="1">
    <location>
        <begin position="1"/>
        <end position="22"/>
    </location>
</feature>
<keyword evidence="3" id="KW-1185">Reference proteome</keyword>
<gene>
    <name evidence="2" type="ORF">ME3_01336</name>
</gene>
<dbReference type="Proteomes" id="UP000009017">
    <property type="component" value="Unassembled WGS sequence"/>
</dbReference>
<dbReference type="HOGENOM" id="CLU_3425530_0_0_5"/>
<proteinExistence type="predicted"/>